<comment type="caution">
    <text evidence="18">The sequence shown here is derived from an EMBL/GenBank/DDBJ whole genome shotgun (WGS) entry which is preliminary data.</text>
</comment>
<feature type="region of interest" description="Disordered" evidence="15">
    <location>
        <begin position="330"/>
        <end position="461"/>
    </location>
</feature>
<proteinExistence type="inferred from homology"/>
<dbReference type="GO" id="GO:0005694">
    <property type="term" value="C:chromosome"/>
    <property type="evidence" value="ECO:0007669"/>
    <property type="project" value="UniProtKB-SubCell"/>
</dbReference>
<evidence type="ECO:0000256" key="2">
    <source>
        <dbReference type="ARBA" id="ARBA00004286"/>
    </source>
</evidence>
<feature type="region of interest" description="Disordered" evidence="15">
    <location>
        <begin position="533"/>
        <end position="571"/>
    </location>
</feature>
<feature type="region of interest" description="Disordered" evidence="15">
    <location>
        <begin position="29"/>
        <end position="64"/>
    </location>
</feature>
<dbReference type="PANTHER" id="PTHR21220:SF0">
    <property type="entry name" value="DNA-DEPENDENT METALLOPROTEASE SPRTN"/>
    <property type="match status" value="1"/>
</dbReference>
<evidence type="ECO:0000256" key="9">
    <source>
        <dbReference type="ARBA" id="ARBA00022801"/>
    </source>
</evidence>
<dbReference type="SMART" id="SM00734">
    <property type="entry name" value="ZnF_Rad18"/>
    <property type="match status" value="1"/>
</dbReference>
<evidence type="ECO:0000256" key="11">
    <source>
        <dbReference type="ARBA" id="ARBA00023049"/>
    </source>
</evidence>
<feature type="compositionally biased region" description="Basic and acidic residues" evidence="15">
    <location>
        <begin position="255"/>
        <end position="265"/>
    </location>
</feature>
<feature type="compositionally biased region" description="Basic and acidic residues" evidence="15">
    <location>
        <begin position="778"/>
        <end position="793"/>
    </location>
</feature>
<dbReference type="EMBL" id="CAXITT010000048">
    <property type="protein sequence ID" value="CAL1529399.1"/>
    <property type="molecule type" value="Genomic_DNA"/>
</dbReference>
<sequence length="844" mass="92145">MFGLHCLDDSQYARQLQEEYDREAAALLADDVNDDKTQNGNNGKLTNSPMKSKPNTSGLSPVDPSLEFLDPNPNILELFLQYNVQFFWGRLAGIEVKWSPRMTLCAGLCVYEGHGGLCSVRLSLPLLKLRPRKDLVETLLHEMIHAYLFITDNDRDHDGHGPQFQSHMHRINKSTGANISIYHSFHDEVEAYQQHWWKCDGPCQNRKPYFGYVKRAMNRAPSPRDFWWAEHQATCGGTYTKVKEPEGYGQKKGKGKEGKPKDSTSDIRVFVSKGKDDETGNGQRSKSKIVDIFSVGTGNKSDKVQAGNSGSGTSKSVVVNGVLMSKVSSAGSSSLFSTVPKSSTAGTRVVTPSTAGARVVSSSDSHRENHIPSKGLGISPSGQLPEPIPKHNINDRNIPGASKMMTDRPKSPLRHTTSTLVSSNIPNNGSTSQTSTLVSSNLPNNDSTSLSAGSWDDNEDDSWMLDAELDSTSHDSNKTNGSQDHEVIDLTSEAVETDIKMPNNTKLKSPGNESFKTLKGKYLAGKKLPHLKPKTNAIFTPGHSGKKKVGKPKPSFRGPRTKNLMTNGNTGAQKFPSNFVSVCVGNESWSPRKKVPKKKIAKNYIFDELDSDDGLWEEERNHLIESPGDGPGMSRGSCTEYDSLQVSATLQSPMSPKLNTVKKSEFPTNLGDTTRNKPGTSTHHEPPPVRSLKDDFKSCSSGDRNKKFTGQGHRLGTGEERATFLSQIRKTFTEKSTTASDKYSHNLTTGEPGLHLSTSSKKRSSEIAFGSQSPANTSKDKSLKITSDKDNNTKVKITPPTPSYPIGQTNDAPPVEGLVSCPVCSTQVQPGLINNHLDLCLLGS</sequence>
<keyword evidence="11" id="KW-0482">Metalloprotease</keyword>
<gene>
    <name evidence="18" type="ORF">GSLYS_00003554001</name>
</gene>
<keyword evidence="7" id="KW-0227">DNA damage</keyword>
<evidence type="ECO:0000256" key="5">
    <source>
        <dbReference type="ARBA" id="ARBA00022670"/>
    </source>
</evidence>
<evidence type="ECO:0000259" key="17">
    <source>
        <dbReference type="SMART" id="SM00734"/>
    </source>
</evidence>
<evidence type="ECO:0000256" key="12">
    <source>
        <dbReference type="ARBA" id="ARBA00023204"/>
    </source>
</evidence>
<dbReference type="GO" id="GO:0005634">
    <property type="term" value="C:nucleus"/>
    <property type="evidence" value="ECO:0007669"/>
    <property type="project" value="UniProtKB-SubCell"/>
</dbReference>
<keyword evidence="8" id="KW-0863">Zinc-finger</keyword>
<dbReference type="GO" id="GO:0008270">
    <property type="term" value="F:zinc ion binding"/>
    <property type="evidence" value="ECO:0007669"/>
    <property type="project" value="UniProtKB-KW"/>
</dbReference>
<evidence type="ECO:0000256" key="7">
    <source>
        <dbReference type="ARBA" id="ARBA00022763"/>
    </source>
</evidence>
<dbReference type="InterPro" id="IPR006640">
    <property type="entry name" value="SprT-like_domain"/>
</dbReference>
<dbReference type="GO" id="GO:0006508">
    <property type="term" value="P:proteolysis"/>
    <property type="evidence" value="ECO:0007669"/>
    <property type="project" value="UniProtKB-KW"/>
</dbReference>
<dbReference type="GO" id="GO:0003697">
    <property type="term" value="F:single-stranded DNA binding"/>
    <property type="evidence" value="ECO:0007669"/>
    <property type="project" value="InterPro"/>
</dbReference>
<protein>
    <recommendedName>
        <fullName evidence="14">Protein with SprT-like domain at the N terminus</fullName>
    </recommendedName>
</protein>
<evidence type="ECO:0000313" key="19">
    <source>
        <dbReference type="Proteomes" id="UP001497497"/>
    </source>
</evidence>
<dbReference type="SMART" id="SM00731">
    <property type="entry name" value="SprT"/>
    <property type="match status" value="1"/>
</dbReference>
<evidence type="ECO:0000256" key="15">
    <source>
        <dbReference type="SAM" id="MobiDB-lite"/>
    </source>
</evidence>
<keyword evidence="13" id="KW-0539">Nucleus</keyword>
<feature type="domain" description="SprT-like" evidence="16">
    <location>
        <begin position="73"/>
        <end position="242"/>
    </location>
</feature>
<dbReference type="Pfam" id="PF22934">
    <property type="entry name" value="SPRTN_ZBD"/>
    <property type="match status" value="1"/>
</dbReference>
<dbReference type="Proteomes" id="UP001497497">
    <property type="component" value="Unassembled WGS sequence"/>
</dbReference>
<comment type="subcellular location">
    <subcellularLocation>
        <location evidence="2">Chromosome</location>
    </subcellularLocation>
    <subcellularLocation>
        <location evidence="1">Nucleus</location>
    </subcellularLocation>
</comment>
<feature type="compositionally biased region" description="Polar residues" evidence="15">
    <location>
        <begin position="733"/>
        <end position="749"/>
    </location>
</feature>
<evidence type="ECO:0000256" key="8">
    <source>
        <dbReference type="ARBA" id="ARBA00022771"/>
    </source>
</evidence>
<feature type="compositionally biased region" description="Polar residues" evidence="15">
    <location>
        <begin position="414"/>
        <end position="452"/>
    </location>
</feature>
<evidence type="ECO:0000256" key="14">
    <source>
        <dbReference type="ARBA" id="ARBA00030396"/>
    </source>
</evidence>
<keyword evidence="4" id="KW-0158">Chromosome</keyword>
<feature type="compositionally biased region" description="Polar residues" evidence="15">
    <location>
        <begin position="649"/>
        <end position="658"/>
    </location>
</feature>
<comment type="similarity">
    <text evidence="3">Belongs to the Spartan family.</text>
</comment>
<feature type="region of interest" description="Disordered" evidence="15">
    <location>
        <begin position="239"/>
        <end position="285"/>
    </location>
</feature>
<dbReference type="PANTHER" id="PTHR21220">
    <property type="entry name" value="DNA-DEPENDENT METALLOPROTEASE SPRTN"/>
    <property type="match status" value="1"/>
</dbReference>
<dbReference type="GO" id="GO:0031593">
    <property type="term" value="F:polyubiquitin modification-dependent protein binding"/>
    <property type="evidence" value="ECO:0007669"/>
    <property type="project" value="TreeGrafter"/>
</dbReference>
<organism evidence="18 19">
    <name type="scientific">Lymnaea stagnalis</name>
    <name type="common">Great pond snail</name>
    <name type="synonym">Helix stagnalis</name>
    <dbReference type="NCBI Taxonomy" id="6523"/>
    <lineage>
        <taxon>Eukaryota</taxon>
        <taxon>Metazoa</taxon>
        <taxon>Spiralia</taxon>
        <taxon>Lophotrochozoa</taxon>
        <taxon>Mollusca</taxon>
        <taxon>Gastropoda</taxon>
        <taxon>Heterobranchia</taxon>
        <taxon>Euthyneura</taxon>
        <taxon>Panpulmonata</taxon>
        <taxon>Hygrophila</taxon>
        <taxon>Lymnaeoidea</taxon>
        <taxon>Lymnaeidae</taxon>
        <taxon>Lymnaea</taxon>
    </lineage>
</organism>
<dbReference type="Gene3D" id="3.30.160.60">
    <property type="entry name" value="Classic Zinc Finger"/>
    <property type="match status" value="1"/>
</dbReference>
<keyword evidence="6" id="KW-0479">Metal-binding</keyword>
<dbReference type="InterPro" id="IPR006642">
    <property type="entry name" value="Rad18_UBZ4"/>
</dbReference>
<dbReference type="InterPro" id="IPR044245">
    <property type="entry name" value="Spartan"/>
</dbReference>
<dbReference type="AlphaFoldDB" id="A0AAV2H6Q5"/>
<name>A0AAV2H6Q5_LYMST</name>
<evidence type="ECO:0000256" key="4">
    <source>
        <dbReference type="ARBA" id="ARBA00022454"/>
    </source>
</evidence>
<keyword evidence="5" id="KW-0645">Protease</keyword>
<dbReference type="InterPro" id="IPR055220">
    <property type="entry name" value="SPRTN_ZBD"/>
</dbReference>
<keyword evidence="19" id="KW-1185">Reference proteome</keyword>
<feature type="region of interest" description="Disordered" evidence="15">
    <location>
        <begin position="649"/>
        <end position="720"/>
    </location>
</feature>
<evidence type="ECO:0000259" key="16">
    <source>
        <dbReference type="SMART" id="SM00731"/>
    </source>
</evidence>
<evidence type="ECO:0000256" key="1">
    <source>
        <dbReference type="ARBA" id="ARBA00004123"/>
    </source>
</evidence>
<feature type="compositionally biased region" description="Basic and acidic residues" evidence="15">
    <location>
        <begin position="682"/>
        <end position="697"/>
    </location>
</feature>
<dbReference type="GO" id="GO:0006281">
    <property type="term" value="P:DNA repair"/>
    <property type="evidence" value="ECO:0007669"/>
    <property type="project" value="UniProtKB-KW"/>
</dbReference>
<feature type="compositionally biased region" description="Polar residues" evidence="15">
    <location>
        <begin position="330"/>
        <end position="354"/>
    </location>
</feature>
<keyword evidence="12" id="KW-0234">DNA repair</keyword>
<evidence type="ECO:0000256" key="10">
    <source>
        <dbReference type="ARBA" id="ARBA00022833"/>
    </source>
</evidence>
<feature type="compositionally biased region" description="Polar residues" evidence="15">
    <location>
        <begin position="38"/>
        <end position="59"/>
    </location>
</feature>
<feature type="region of interest" description="Disordered" evidence="15">
    <location>
        <begin position="733"/>
        <end position="811"/>
    </location>
</feature>
<dbReference type="Pfam" id="PF10263">
    <property type="entry name" value="SprT-like"/>
    <property type="match status" value="1"/>
</dbReference>
<feature type="domain" description="UBZ4-type" evidence="17">
    <location>
        <begin position="818"/>
        <end position="841"/>
    </location>
</feature>
<keyword evidence="9" id="KW-0378">Hydrolase</keyword>
<evidence type="ECO:0000256" key="3">
    <source>
        <dbReference type="ARBA" id="ARBA00010724"/>
    </source>
</evidence>
<evidence type="ECO:0000313" key="18">
    <source>
        <dbReference type="EMBL" id="CAL1529399.1"/>
    </source>
</evidence>
<feature type="compositionally biased region" description="Polar residues" evidence="15">
    <location>
        <begin position="666"/>
        <end position="681"/>
    </location>
</feature>
<evidence type="ECO:0000256" key="6">
    <source>
        <dbReference type="ARBA" id="ARBA00022723"/>
    </source>
</evidence>
<evidence type="ECO:0000256" key="13">
    <source>
        <dbReference type="ARBA" id="ARBA00023242"/>
    </source>
</evidence>
<keyword evidence="10" id="KW-0862">Zinc</keyword>
<dbReference type="GO" id="GO:0004222">
    <property type="term" value="F:metalloendopeptidase activity"/>
    <property type="evidence" value="ECO:0007669"/>
    <property type="project" value="InterPro"/>
</dbReference>
<reference evidence="18 19" key="1">
    <citation type="submission" date="2024-04" db="EMBL/GenBank/DDBJ databases">
        <authorList>
            <consortium name="Genoscope - CEA"/>
            <person name="William W."/>
        </authorList>
    </citation>
    <scope>NUCLEOTIDE SEQUENCE [LARGE SCALE GENOMIC DNA]</scope>
</reference>
<accession>A0AAV2H6Q5</accession>